<comment type="caution">
    <text evidence="3">The sequence shown here is derived from an EMBL/GenBank/DDBJ whole genome shotgun (WGS) entry which is preliminary data.</text>
</comment>
<dbReference type="Gene3D" id="1.25.40.10">
    <property type="entry name" value="Tetratricopeptide repeat domain"/>
    <property type="match status" value="1"/>
</dbReference>
<feature type="transmembrane region" description="Helical" evidence="2">
    <location>
        <begin position="15"/>
        <end position="41"/>
    </location>
</feature>
<keyword evidence="2" id="KW-0472">Membrane</keyword>
<dbReference type="EMBL" id="JAXIVS010000002">
    <property type="protein sequence ID" value="MDY7226444.1"/>
    <property type="molecule type" value="Genomic_DNA"/>
</dbReference>
<organism evidence="3 4">
    <name type="scientific">Hyalangium rubrum</name>
    <dbReference type="NCBI Taxonomy" id="3103134"/>
    <lineage>
        <taxon>Bacteria</taxon>
        <taxon>Pseudomonadati</taxon>
        <taxon>Myxococcota</taxon>
        <taxon>Myxococcia</taxon>
        <taxon>Myxococcales</taxon>
        <taxon>Cystobacterineae</taxon>
        <taxon>Archangiaceae</taxon>
        <taxon>Hyalangium</taxon>
    </lineage>
</organism>
<evidence type="ECO:0000256" key="2">
    <source>
        <dbReference type="SAM" id="Phobius"/>
    </source>
</evidence>
<dbReference type="InterPro" id="IPR011990">
    <property type="entry name" value="TPR-like_helical_dom_sf"/>
</dbReference>
<evidence type="ECO:0000256" key="1">
    <source>
        <dbReference type="SAM" id="MobiDB-lite"/>
    </source>
</evidence>
<dbReference type="InterPro" id="IPR014807">
    <property type="entry name" value="Coa1"/>
</dbReference>
<gene>
    <name evidence="3" type="ORF">SYV04_08610</name>
</gene>
<dbReference type="Proteomes" id="UP001291309">
    <property type="component" value="Unassembled WGS sequence"/>
</dbReference>
<keyword evidence="2" id="KW-0812">Transmembrane</keyword>
<dbReference type="Pfam" id="PF08695">
    <property type="entry name" value="Coa1"/>
    <property type="match status" value="1"/>
</dbReference>
<evidence type="ECO:0000313" key="4">
    <source>
        <dbReference type="Proteomes" id="UP001291309"/>
    </source>
</evidence>
<evidence type="ECO:0000313" key="3">
    <source>
        <dbReference type="EMBL" id="MDY7226444.1"/>
    </source>
</evidence>
<protein>
    <submittedName>
        <fullName evidence="3">Cytochrome c oxidase assembly factor Coa1 family protein</fullName>
    </submittedName>
</protein>
<dbReference type="SUPFAM" id="SSF48452">
    <property type="entry name" value="TPR-like"/>
    <property type="match status" value="1"/>
</dbReference>
<name>A0ABU5GZ31_9BACT</name>
<reference evidence="3 4" key="1">
    <citation type="submission" date="2023-12" db="EMBL/GenBank/DDBJ databases">
        <title>the genome sequence of Hyalangium sp. s54d21.</title>
        <authorList>
            <person name="Zhang X."/>
        </authorList>
    </citation>
    <scope>NUCLEOTIDE SEQUENCE [LARGE SCALE GENOMIC DNA]</scope>
    <source>
        <strain evidence="4">s54d21</strain>
    </source>
</reference>
<dbReference type="RefSeq" id="WP_321545164.1">
    <property type="nucleotide sequence ID" value="NZ_JAXIVS010000002.1"/>
</dbReference>
<accession>A0ABU5GZ31</accession>
<feature type="region of interest" description="Disordered" evidence="1">
    <location>
        <begin position="130"/>
        <end position="157"/>
    </location>
</feature>
<keyword evidence="2" id="KW-1133">Transmembrane helix</keyword>
<proteinExistence type="predicted"/>
<dbReference type="Pfam" id="PF13432">
    <property type="entry name" value="TPR_16"/>
    <property type="match status" value="2"/>
</dbReference>
<keyword evidence="4" id="KW-1185">Reference proteome</keyword>
<sequence length="302" mass="33439">MNPSKPSGDFARRTLVLLGVGVVVGVTLLVGAGTWAIYGWILDSAPSQAAQAFLREHPDIQADLGEGIWMDGMLQGEFSEKAATGSATFRLPLRGSQGEGWAEVRLTKAGGQWRVTSADYEGRDGVRRKLAVPEEEEGTAGKAPAAAPKEEAEDADRKQLVHAHGLYKEGRGRDAVTVLNGLLERSPDNAEALYWRAQIRTKLGENEAAREDILRAVALNVDLREAYQLHDFLLARERRWEEIIHAWTQYLERHPEDDVALLERAGTWHHHGDDVRAVEDLKRSCELGNGSACRLHKRQTGQ</sequence>